<feature type="region of interest" description="Disordered" evidence="1">
    <location>
        <begin position="143"/>
        <end position="164"/>
    </location>
</feature>
<dbReference type="OrthoDB" id="1406886at2759"/>
<feature type="compositionally biased region" description="Low complexity" evidence="1">
    <location>
        <begin position="205"/>
        <end position="227"/>
    </location>
</feature>
<reference evidence="3" key="1">
    <citation type="journal article" date="2023" name="Proc. Natl. Acad. Sci. U.S.A.">
        <title>Genomic and structural basis for evolution of tropane alkaloid biosynthesis.</title>
        <authorList>
            <person name="Wanga Y.-J."/>
            <person name="Taina T."/>
            <person name="Yua J.-Y."/>
            <person name="Lia J."/>
            <person name="Xua B."/>
            <person name="Chenc J."/>
            <person name="D'Auriad J.C."/>
            <person name="Huanga J.-P."/>
            <person name="Huanga S.-X."/>
        </authorList>
    </citation>
    <scope>NUCLEOTIDE SEQUENCE [LARGE SCALE GENOMIC DNA]</scope>
    <source>
        <strain evidence="3">cv. KIB-2019</strain>
    </source>
</reference>
<dbReference type="PANTHER" id="PTHR33148">
    <property type="entry name" value="PLASTID MOVEMENT IMPAIRED PROTEIN-RELATED"/>
    <property type="match status" value="1"/>
</dbReference>
<organism evidence="2 3">
    <name type="scientific">Anisodus acutangulus</name>
    <dbReference type="NCBI Taxonomy" id="402998"/>
    <lineage>
        <taxon>Eukaryota</taxon>
        <taxon>Viridiplantae</taxon>
        <taxon>Streptophyta</taxon>
        <taxon>Embryophyta</taxon>
        <taxon>Tracheophyta</taxon>
        <taxon>Spermatophyta</taxon>
        <taxon>Magnoliopsida</taxon>
        <taxon>eudicotyledons</taxon>
        <taxon>Gunneridae</taxon>
        <taxon>Pentapetalae</taxon>
        <taxon>asterids</taxon>
        <taxon>lamiids</taxon>
        <taxon>Solanales</taxon>
        <taxon>Solanaceae</taxon>
        <taxon>Solanoideae</taxon>
        <taxon>Hyoscyameae</taxon>
        <taxon>Anisodus</taxon>
    </lineage>
</organism>
<evidence type="ECO:0000313" key="3">
    <source>
        <dbReference type="Proteomes" id="UP001152561"/>
    </source>
</evidence>
<evidence type="ECO:0000256" key="1">
    <source>
        <dbReference type="SAM" id="MobiDB-lite"/>
    </source>
</evidence>
<proteinExistence type="predicted"/>
<dbReference type="InterPro" id="IPR025322">
    <property type="entry name" value="PADRE_dom"/>
</dbReference>
<accession>A0A9Q1RHD5</accession>
<comment type="caution">
    <text evidence="2">The sequence shown here is derived from an EMBL/GenBank/DDBJ whole genome shotgun (WGS) entry which is preliminary data.</text>
</comment>
<dbReference type="Pfam" id="PF14009">
    <property type="entry name" value="PADRE"/>
    <property type="match status" value="1"/>
</dbReference>
<dbReference type="PANTHER" id="PTHR33148:SF48">
    <property type="entry name" value="DUF4228 DOMAIN PROTEIN"/>
    <property type="match status" value="1"/>
</dbReference>
<feature type="region of interest" description="Disordered" evidence="1">
    <location>
        <begin position="204"/>
        <end position="227"/>
    </location>
</feature>
<sequence length="241" mass="26611">MGNCLFGGVGDGNEDIVKVLTSTGGIMEFIAPVTVEIIIQEFPGHGIFRSHDLFWKPLATQEVLVAGQSYYLLPLNKEQSSNIICTDHQDIDYNVMAKIEIGHVRSNVPLPPQIQNLVVAPYRMSFDSQGLLKRSTEALYRYSNNNNNNNNNSRRQKQSKKKNSGGFWKVKLVISPKQLLEILSQENATQELIESVRTVAKCGKSGTTSSSSANSVGFSDSWSLSSSRNASSYKDALFSLD</sequence>
<name>A0A9Q1RHD5_9SOLA</name>
<keyword evidence="3" id="KW-1185">Reference proteome</keyword>
<feature type="compositionally biased region" description="Basic residues" evidence="1">
    <location>
        <begin position="154"/>
        <end position="163"/>
    </location>
</feature>
<feature type="compositionally biased region" description="Low complexity" evidence="1">
    <location>
        <begin position="143"/>
        <end position="153"/>
    </location>
</feature>
<dbReference type="AlphaFoldDB" id="A0A9Q1RHD5"/>
<dbReference type="Proteomes" id="UP001152561">
    <property type="component" value="Unassembled WGS sequence"/>
</dbReference>
<protein>
    <submittedName>
        <fullName evidence="2">Uncharacterized protein</fullName>
    </submittedName>
</protein>
<dbReference type="EMBL" id="JAJAGQ010000008">
    <property type="protein sequence ID" value="KAJ8555937.1"/>
    <property type="molecule type" value="Genomic_DNA"/>
</dbReference>
<evidence type="ECO:0000313" key="2">
    <source>
        <dbReference type="EMBL" id="KAJ8555937.1"/>
    </source>
</evidence>
<gene>
    <name evidence="2" type="ORF">K7X08_013433</name>
</gene>